<gene>
    <name evidence="1" type="ORF">C8N24_0269</name>
</gene>
<protein>
    <submittedName>
        <fullName evidence="1">Uncharacterized protein</fullName>
    </submittedName>
</protein>
<reference evidence="1 2" key="1">
    <citation type="submission" date="2018-10" db="EMBL/GenBank/DDBJ databases">
        <title>Genomic Encyclopedia of Archaeal and Bacterial Type Strains, Phase II (KMG-II): from individual species to whole genera.</title>
        <authorList>
            <person name="Goeker M."/>
        </authorList>
    </citation>
    <scope>NUCLEOTIDE SEQUENCE [LARGE SCALE GENOMIC DNA]</scope>
    <source>
        <strain evidence="1 2">DSM 14954</strain>
    </source>
</reference>
<evidence type="ECO:0000313" key="2">
    <source>
        <dbReference type="Proteomes" id="UP000278962"/>
    </source>
</evidence>
<accession>A0A660L877</accession>
<dbReference type="AlphaFoldDB" id="A0A660L877"/>
<dbReference type="EMBL" id="RBIL01000001">
    <property type="protein sequence ID" value="RKQ90465.1"/>
    <property type="molecule type" value="Genomic_DNA"/>
</dbReference>
<comment type="caution">
    <text evidence="1">The sequence shown here is derived from an EMBL/GenBank/DDBJ whole genome shotgun (WGS) entry which is preliminary data.</text>
</comment>
<sequence length="100" mass="11167">MVLIIRRDRCGIFTESVRVPLAEDSIRNVMRQRPRASRFTAVTLTPSAETFRYRFEQPFTSLTFTTLVRRALYTNVVAGERVVGCVGGPLAVTHLGGLPV</sequence>
<keyword evidence="2" id="KW-1185">Reference proteome</keyword>
<dbReference type="Proteomes" id="UP000278962">
    <property type="component" value="Unassembled WGS sequence"/>
</dbReference>
<evidence type="ECO:0000313" key="1">
    <source>
        <dbReference type="EMBL" id="RKQ90465.1"/>
    </source>
</evidence>
<proteinExistence type="predicted"/>
<name>A0A660L877_9ACTN</name>
<organism evidence="1 2">
    <name type="scientific">Solirubrobacter pauli</name>
    <dbReference type="NCBI Taxonomy" id="166793"/>
    <lineage>
        <taxon>Bacteria</taxon>
        <taxon>Bacillati</taxon>
        <taxon>Actinomycetota</taxon>
        <taxon>Thermoleophilia</taxon>
        <taxon>Solirubrobacterales</taxon>
        <taxon>Solirubrobacteraceae</taxon>
        <taxon>Solirubrobacter</taxon>
    </lineage>
</organism>